<accession>A0ABD1D2G1</accession>
<dbReference type="Pfam" id="PF00400">
    <property type="entry name" value="WD40"/>
    <property type="match status" value="1"/>
</dbReference>
<proteinExistence type="inferred from homology"/>
<dbReference type="Gene3D" id="2.130.10.10">
    <property type="entry name" value="YVTN repeat-like/Quinoprotein amine dehydrogenase"/>
    <property type="match status" value="1"/>
</dbReference>
<dbReference type="EMBL" id="JBEHCU010007931">
    <property type="protein sequence ID" value="KAL1390305.1"/>
    <property type="molecule type" value="Genomic_DNA"/>
</dbReference>
<dbReference type="InterPro" id="IPR015943">
    <property type="entry name" value="WD40/YVTN_repeat-like_dom_sf"/>
</dbReference>
<comment type="caution">
    <text evidence="5">The sequence shown here is derived from an EMBL/GenBank/DDBJ whole genome shotgun (WGS) entry which is preliminary data.</text>
</comment>
<evidence type="ECO:0000256" key="1">
    <source>
        <dbReference type="ARBA" id="ARBA00009257"/>
    </source>
</evidence>
<dbReference type="InterPro" id="IPR004083">
    <property type="entry name" value="Raptor"/>
</dbReference>
<keyword evidence="3" id="KW-0677">Repeat</keyword>
<keyword evidence="6" id="KW-1185">Reference proteome</keyword>
<evidence type="ECO:0000313" key="5">
    <source>
        <dbReference type="EMBL" id="KAL1390305.1"/>
    </source>
</evidence>
<dbReference type="Pfam" id="PF14538">
    <property type="entry name" value="Raptor_N"/>
    <property type="match status" value="1"/>
</dbReference>
<keyword evidence="2" id="KW-0853">WD repeat</keyword>
<dbReference type="PANTHER" id="PTHR12848:SF16">
    <property type="entry name" value="REGULATORY-ASSOCIATED PROTEIN OF MTOR"/>
    <property type="match status" value="1"/>
</dbReference>
<dbReference type="Gene3D" id="1.25.10.10">
    <property type="entry name" value="Leucine-rich Repeat Variant"/>
    <property type="match status" value="1"/>
</dbReference>
<dbReference type="SMART" id="SM01302">
    <property type="entry name" value="Raptor_N"/>
    <property type="match status" value="1"/>
</dbReference>
<organism evidence="5 6">
    <name type="scientific">Culex pipiens pipiens</name>
    <name type="common">Northern house mosquito</name>
    <dbReference type="NCBI Taxonomy" id="38569"/>
    <lineage>
        <taxon>Eukaryota</taxon>
        <taxon>Metazoa</taxon>
        <taxon>Ecdysozoa</taxon>
        <taxon>Arthropoda</taxon>
        <taxon>Hexapoda</taxon>
        <taxon>Insecta</taxon>
        <taxon>Pterygota</taxon>
        <taxon>Neoptera</taxon>
        <taxon>Endopterygota</taxon>
        <taxon>Diptera</taxon>
        <taxon>Nematocera</taxon>
        <taxon>Culicoidea</taxon>
        <taxon>Culicidae</taxon>
        <taxon>Culicinae</taxon>
        <taxon>Culicini</taxon>
        <taxon>Culex</taxon>
        <taxon>Culex</taxon>
    </lineage>
</organism>
<name>A0ABD1D2G1_CULPP</name>
<dbReference type="SUPFAM" id="SSF50978">
    <property type="entry name" value="WD40 repeat-like"/>
    <property type="match status" value="1"/>
</dbReference>
<evidence type="ECO:0000313" key="6">
    <source>
        <dbReference type="Proteomes" id="UP001562425"/>
    </source>
</evidence>
<gene>
    <name evidence="5" type="ORF">pipiens_012444</name>
</gene>
<sequence length="972" mass="109163">MVIDFIRASELLARTGHIILPDKPSIPHRPEAVVRGDPNPCKIVQAVLVLNFKHFRQTTTAAGGQICWVKNENEVDGALQQQYTEVNLNLRKKTLKNPMPEELRRVCSGLHKKIANDRVLLHFVSRGLPEPADVGRFATGRRARTVSVEDIHRWVGSKVLLVLDFSRAGLMIETLGDGRKLRDDTIIMAACRKDEELKACPNGPADLFTSCLTTPLRMALRYHLIKSGPMLGMSDERLVDVPGRLSQRPTMKGELNWILTAILDAIAWDSFDSETFGRFYRQDAVMASLFRNFLLADRVMPLFGAHPMTFPALKTCAYHHIWQHWDYVLDMAFTQRQDQLQFGSPVHPFPFFEQQMKAFEVWLSGGVVSHPQQLPIILQTLLSPSYRMRALDLLAKFTADVPNAVDMFLQLDMFPYLVKIIKTGFKRFASPLLKICTNVLAVDLGCRELLQIDRTWPHFQKTFDTSDPKMIASDEDRANALFILARLLQGHPEAQRIAREQGFVKVCMNLLLAAPKIRQWSLLCLGCYWEDNVEGRMHADSAEAHELVLMALDDDVAEVRAAAVWAMSTFVTADFDWSIRMTWKVAAEINSTVRKLYLVAIQQVVLHRLAEIRRLFENQAMQVSSPIMRFLNVLRKDPNPPVVAELKLDGTKRGNTWNGRSKSKQFCLQKDSSMKLKQPPQHLALNPCEDSLVLATGSLLLWRSLNSTNELTWHAENAPTNTTVTSLQFINTSHETPVLAGYSDGTVRLWHTTRQTSPLASFRARDEPFPTDDLHLGWQRHAERIVAAGEHAQLWDVRAERKIADLPSGCDLPVTAVTCSTTDSTFALGYRDGHSRIIDVRLPEVCISVIPAHRAGRAVVASSIRGEDSSLAICLEGGAFCRIDRRYPERPLTSWQVDRESSLAAIHPTAPLVGFGGARGVCLYNVDGDVQGKLKMGHAATAMTFHQDQIQLVVGGGDGKVSLYSNRKNTLW</sequence>
<dbReference type="SMART" id="SM00320">
    <property type="entry name" value="WD40"/>
    <property type="match status" value="3"/>
</dbReference>
<dbReference type="PANTHER" id="PTHR12848">
    <property type="entry name" value="REGULATORY-ASSOCIATED PROTEIN OF MTOR"/>
    <property type="match status" value="1"/>
</dbReference>
<dbReference type="InterPro" id="IPR011989">
    <property type="entry name" value="ARM-like"/>
</dbReference>
<dbReference type="SUPFAM" id="SSF48371">
    <property type="entry name" value="ARM repeat"/>
    <property type="match status" value="1"/>
</dbReference>
<evidence type="ECO:0000256" key="3">
    <source>
        <dbReference type="ARBA" id="ARBA00022737"/>
    </source>
</evidence>
<feature type="domain" description="Raptor N-terminal CASPase-like" evidence="4">
    <location>
        <begin position="40"/>
        <end position="176"/>
    </location>
</feature>
<dbReference type="InterPro" id="IPR016024">
    <property type="entry name" value="ARM-type_fold"/>
</dbReference>
<comment type="similarity">
    <text evidence="1">Belongs to the WD repeat RAPTOR family.</text>
</comment>
<dbReference type="AlphaFoldDB" id="A0ABD1D2G1"/>
<dbReference type="InterPro" id="IPR036322">
    <property type="entry name" value="WD40_repeat_dom_sf"/>
</dbReference>
<evidence type="ECO:0000256" key="2">
    <source>
        <dbReference type="ARBA" id="ARBA00022574"/>
    </source>
</evidence>
<reference evidence="5 6" key="1">
    <citation type="submission" date="2024-05" db="EMBL/GenBank/DDBJ databases">
        <title>Culex pipiens pipiens assembly and annotation.</title>
        <authorList>
            <person name="Alout H."/>
            <person name="Durand T."/>
        </authorList>
    </citation>
    <scope>NUCLEOTIDE SEQUENCE [LARGE SCALE GENOMIC DNA]</scope>
    <source>
        <strain evidence="5">HA-2024</strain>
        <tissue evidence="5">Whole body</tissue>
    </source>
</reference>
<evidence type="ECO:0000259" key="4">
    <source>
        <dbReference type="SMART" id="SM01302"/>
    </source>
</evidence>
<dbReference type="InterPro" id="IPR001680">
    <property type="entry name" value="WD40_rpt"/>
</dbReference>
<dbReference type="Proteomes" id="UP001562425">
    <property type="component" value="Unassembled WGS sequence"/>
</dbReference>
<protein>
    <recommendedName>
        <fullName evidence="4">Raptor N-terminal CASPase-like domain-containing protein</fullName>
    </recommendedName>
</protein>
<dbReference type="InterPro" id="IPR029347">
    <property type="entry name" value="Raptor_N"/>
</dbReference>
<dbReference type="PRINTS" id="PR01547">
    <property type="entry name" value="YEAST176DUF"/>
</dbReference>